<proteinExistence type="predicted"/>
<sequence>MMAKCQVRRLNSLALELAFAKEATPLPKPHELPKHSGVLCSIQGCTHTHNSKYSGVLQ</sequence>
<protein>
    <submittedName>
        <fullName evidence="1">Uncharacterized protein</fullName>
    </submittedName>
</protein>
<feature type="non-terminal residue" evidence="1">
    <location>
        <position position="58"/>
    </location>
</feature>
<gene>
    <name evidence="1" type="ORF">GBAR_LOCUS30563</name>
</gene>
<dbReference type="Proteomes" id="UP001174909">
    <property type="component" value="Unassembled WGS sequence"/>
</dbReference>
<evidence type="ECO:0000313" key="2">
    <source>
        <dbReference type="Proteomes" id="UP001174909"/>
    </source>
</evidence>
<dbReference type="AlphaFoldDB" id="A0AA35XG18"/>
<reference evidence="1" key="1">
    <citation type="submission" date="2023-03" db="EMBL/GenBank/DDBJ databases">
        <authorList>
            <person name="Steffen K."/>
            <person name="Cardenas P."/>
        </authorList>
    </citation>
    <scope>NUCLEOTIDE SEQUENCE</scope>
</reference>
<comment type="caution">
    <text evidence="1">The sequence shown here is derived from an EMBL/GenBank/DDBJ whole genome shotgun (WGS) entry which is preliminary data.</text>
</comment>
<dbReference type="EMBL" id="CASHTH010004324">
    <property type="protein sequence ID" value="CAI8056109.1"/>
    <property type="molecule type" value="Genomic_DNA"/>
</dbReference>
<keyword evidence="2" id="KW-1185">Reference proteome</keyword>
<evidence type="ECO:0000313" key="1">
    <source>
        <dbReference type="EMBL" id="CAI8056109.1"/>
    </source>
</evidence>
<organism evidence="1 2">
    <name type="scientific">Geodia barretti</name>
    <name type="common">Barrett's horny sponge</name>
    <dbReference type="NCBI Taxonomy" id="519541"/>
    <lineage>
        <taxon>Eukaryota</taxon>
        <taxon>Metazoa</taxon>
        <taxon>Porifera</taxon>
        <taxon>Demospongiae</taxon>
        <taxon>Heteroscleromorpha</taxon>
        <taxon>Tetractinellida</taxon>
        <taxon>Astrophorina</taxon>
        <taxon>Geodiidae</taxon>
        <taxon>Geodia</taxon>
    </lineage>
</organism>
<accession>A0AA35XG18</accession>
<name>A0AA35XG18_GEOBA</name>